<reference evidence="1" key="1">
    <citation type="submission" date="2023-10" db="EMBL/GenBank/DDBJ databases">
        <authorList>
            <person name="Rodriguez Cubillos JULIANA M."/>
            <person name="De Vega J."/>
        </authorList>
    </citation>
    <scope>NUCLEOTIDE SEQUENCE</scope>
</reference>
<comment type="caution">
    <text evidence="1">The sequence shown here is derived from an EMBL/GenBank/DDBJ whole genome shotgun (WGS) entry which is preliminary data.</text>
</comment>
<sequence>MSGNIEKEGGLVSRPPLLVGVSNYDYWKSRMIAFLKSMDSKTWKAVLKGWDPPVVIDKDGKPTLKLKAEEDWSKEEDELALGNSKALYALYNGVDKHIFKLIKKCVSAKEAWKILETVHEGTPQVKMSKLQILTTQFENLRMKEEETIQDFHMTILDYDNQFDALGEKIPEEKLVRKMLRSLPKKFDMKVTAMEEAKNISEMKLDELVGSLQTYESVANGRSEKKNKSIAFSSKNNEEELEDEEESNESISEAMVLLGKQFNKVLKRMDKRPRSNFKNNAPSTMRSNESQGKPKGDEKSNLNRNIRCHECEGYGHIRPECPTYQKRAKKGLTVSWSEDDDSEDDTASVTAKHISVLTGIVTSDTESDDGEVTYEELAASYKELCLKSEEICRVIEKQKVTINELKAEKSENISKIEELQKKVNFLSSDLEICRVIEKQKVTINELKAEKFENISKMEELQKKVNYLSSDLEEAKGVIEKLNTDIWRLRKFSDMLYKDDEHLDKLHKADGQLEEILEKNVRKPRNIGLSYENVNKFKNYSPDLMYMEPKETQKQRMPYQKPQHHQQHPISNLINYLTGPLGQSTVTAAENVNIWAGTASLLPLLGAFLADSFLGRYRTIIIASLIYILALSLLTLSTILPSDGNAQPILFFVSLYLVAFAQGGHKPCVQAFGADQFDINHPRELRSRSSFFNWWYFTFTAGVLATVNILNYVQDNVGWLLGFGIPCIVMLIALSLFLLGTWTYRFTIPRDQQQGTFSRIGRVFIVALTNFRITQELEPHPSLPHQPSQQFRDLQSCVAFRRSLAFSPIHFNALLGLDNSGIELDVFEKDTRYRDDLLDLMCIDLKLKGKVKGLTDACRVLFKIILAAISPRVGGTDTISWTHRHLIYFLLKGTKVNLGEYFFERICEAIFSSKSQRKTTIVYPRLLSDLLYQGHVVHNLKKFHPELVEKKFTPEILNASFLTKMRLISSKLVQPPQEFTARLEDRLYVDGYPVISEMDVEHIIQDYLEVLRKEGYTVDRSMVPPAPVNMYNPKRKPKRKADQEKPDLLAQKKVKVEETIAEQRTKRKHEAISGKAAATSSKEPIVIDEEESEESDSSETQSDEETLSTRMHQKQVPDPKSPDPLNNQPLTHETHKSSSPSKTRSPQPQPQPQKESPDISSSEPQPDNPTSDQASPTKQPSPEKSPEPTSEHKSPEPSSEHIYPESTSDHTSSESTPEPHPNPSVEHASPARIHTCAPKPSEADVVIIDNPANESTKHSTIPNISPSSSDPFGNLSNQLYDDLLRLSHIQDRFLVCPSDVDMEVSLIKAKICNALDAMGDEIKTVIGQRDLEVVHLMKEGLARASLKRLTMYSHEENERAKLAAISATARRMTAFKECWVDSKLFKSLEDQRIENERLAEAAARLAEEIPELNQEVAPYADTLMIDYPEDGEPSSDKGKAPLVEDQLQILQEALREQQKGLERQRTAQLNLESKVDGLVSNVGSLNDKFDQLLAFLQKP</sequence>
<proteinExistence type="predicted"/>
<keyword evidence="2" id="KW-1185">Reference proteome</keyword>
<organism evidence="1 2">
    <name type="scientific">Trifolium pratense</name>
    <name type="common">Red clover</name>
    <dbReference type="NCBI Taxonomy" id="57577"/>
    <lineage>
        <taxon>Eukaryota</taxon>
        <taxon>Viridiplantae</taxon>
        <taxon>Streptophyta</taxon>
        <taxon>Embryophyta</taxon>
        <taxon>Tracheophyta</taxon>
        <taxon>Spermatophyta</taxon>
        <taxon>Magnoliopsida</taxon>
        <taxon>eudicotyledons</taxon>
        <taxon>Gunneridae</taxon>
        <taxon>Pentapetalae</taxon>
        <taxon>rosids</taxon>
        <taxon>fabids</taxon>
        <taxon>Fabales</taxon>
        <taxon>Fabaceae</taxon>
        <taxon>Papilionoideae</taxon>
        <taxon>50 kb inversion clade</taxon>
        <taxon>NPAAA clade</taxon>
        <taxon>Hologalegina</taxon>
        <taxon>IRL clade</taxon>
        <taxon>Trifolieae</taxon>
        <taxon>Trifolium</taxon>
    </lineage>
</organism>
<gene>
    <name evidence="1" type="ORF">MILVUS5_LOCUS8633</name>
</gene>
<evidence type="ECO:0000313" key="1">
    <source>
        <dbReference type="EMBL" id="CAJ2638401.1"/>
    </source>
</evidence>
<dbReference type="EMBL" id="CASHSV030000024">
    <property type="protein sequence ID" value="CAJ2638401.1"/>
    <property type="molecule type" value="Genomic_DNA"/>
</dbReference>
<protein>
    <submittedName>
        <fullName evidence="1">Uncharacterized protein</fullName>
    </submittedName>
</protein>
<dbReference type="Proteomes" id="UP001177021">
    <property type="component" value="Unassembled WGS sequence"/>
</dbReference>
<name>A0ACB0J2Q5_TRIPR</name>
<evidence type="ECO:0000313" key="2">
    <source>
        <dbReference type="Proteomes" id="UP001177021"/>
    </source>
</evidence>
<accession>A0ACB0J2Q5</accession>